<dbReference type="GO" id="GO:0030497">
    <property type="term" value="P:fatty acid elongation"/>
    <property type="evidence" value="ECO:0007669"/>
    <property type="project" value="TreeGrafter"/>
</dbReference>
<feature type="non-terminal residue" evidence="3">
    <location>
        <position position="1"/>
    </location>
</feature>
<dbReference type="PRINTS" id="PR00081">
    <property type="entry name" value="GDHRDH"/>
</dbReference>
<name>A0A194WTA9_MOLSC</name>
<dbReference type="GeneID" id="28818156"/>
<dbReference type="GO" id="GO:0005783">
    <property type="term" value="C:endoplasmic reticulum"/>
    <property type="evidence" value="ECO:0007669"/>
    <property type="project" value="TreeGrafter"/>
</dbReference>
<dbReference type="OrthoDB" id="47007at2759"/>
<dbReference type="KEGG" id="psco:LY89DRAFT_558910"/>
<keyword evidence="4" id="KW-1185">Reference proteome</keyword>
<dbReference type="AlphaFoldDB" id="A0A194WTA9"/>
<reference evidence="3 4" key="1">
    <citation type="submission" date="2015-10" db="EMBL/GenBank/DDBJ databases">
        <title>Full genome of DAOMC 229536 Phialocephala scopiformis, a fungal endophyte of spruce producing the potent anti-insectan compound rugulosin.</title>
        <authorList>
            <consortium name="DOE Joint Genome Institute"/>
            <person name="Walker A.K."/>
            <person name="Frasz S.L."/>
            <person name="Seifert K.A."/>
            <person name="Miller J.D."/>
            <person name="Mondo S.J."/>
            <person name="Labutti K."/>
            <person name="Lipzen A."/>
            <person name="Dockter R."/>
            <person name="Kennedy M."/>
            <person name="Grigoriev I.V."/>
            <person name="Spatafora J.W."/>
        </authorList>
    </citation>
    <scope>NUCLEOTIDE SEQUENCE [LARGE SCALE GENOMIC DNA]</scope>
    <source>
        <strain evidence="3 4">CBS 120377</strain>
    </source>
</reference>
<dbReference type="InterPro" id="IPR036291">
    <property type="entry name" value="NAD(P)-bd_dom_sf"/>
</dbReference>
<gene>
    <name evidence="3" type="ORF">LY89DRAFT_558910</name>
</gene>
<dbReference type="Proteomes" id="UP000070700">
    <property type="component" value="Unassembled WGS sequence"/>
</dbReference>
<dbReference type="InterPro" id="IPR002347">
    <property type="entry name" value="SDR_fam"/>
</dbReference>
<dbReference type="SUPFAM" id="SSF51735">
    <property type="entry name" value="NAD(P)-binding Rossmann-fold domains"/>
    <property type="match status" value="1"/>
</dbReference>
<feature type="non-terminal residue" evidence="3">
    <location>
        <position position="171"/>
    </location>
</feature>
<organism evidence="3 4">
    <name type="scientific">Mollisia scopiformis</name>
    <name type="common">Conifer needle endophyte fungus</name>
    <name type="synonym">Phialocephala scopiformis</name>
    <dbReference type="NCBI Taxonomy" id="149040"/>
    <lineage>
        <taxon>Eukaryota</taxon>
        <taxon>Fungi</taxon>
        <taxon>Dikarya</taxon>
        <taxon>Ascomycota</taxon>
        <taxon>Pezizomycotina</taxon>
        <taxon>Leotiomycetes</taxon>
        <taxon>Helotiales</taxon>
        <taxon>Mollisiaceae</taxon>
        <taxon>Mollisia</taxon>
    </lineage>
</organism>
<dbReference type="RefSeq" id="XP_018065548.1">
    <property type="nucleotide sequence ID" value="XM_018208430.1"/>
</dbReference>
<evidence type="ECO:0000256" key="1">
    <source>
        <dbReference type="ARBA" id="ARBA00022857"/>
    </source>
</evidence>
<evidence type="ECO:0000313" key="3">
    <source>
        <dbReference type="EMBL" id="KUJ11193.1"/>
    </source>
</evidence>
<keyword evidence="1" id="KW-0521">NADP</keyword>
<proteinExistence type="predicted"/>
<evidence type="ECO:0000313" key="4">
    <source>
        <dbReference type="Proteomes" id="UP000070700"/>
    </source>
</evidence>
<dbReference type="PANTHER" id="PTHR43086:SF2">
    <property type="entry name" value="HYDROXYSTEROID DEHYDROGENASE-LIKE PROTEIN 1"/>
    <property type="match status" value="1"/>
</dbReference>
<keyword evidence="2" id="KW-0560">Oxidoreductase</keyword>
<dbReference type="InParanoid" id="A0A194WTA9"/>
<dbReference type="PANTHER" id="PTHR43086">
    <property type="entry name" value="VERY-LONG-CHAIN 3-OXOOACYL-COA REDUCTASE"/>
    <property type="match status" value="1"/>
</dbReference>
<dbReference type="Gene3D" id="3.40.50.720">
    <property type="entry name" value="NAD(P)-binding Rossmann-like Domain"/>
    <property type="match status" value="1"/>
</dbReference>
<dbReference type="GO" id="GO:0016491">
    <property type="term" value="F:oxidoreductase activity"/>
    <property type="evidence" value="ECO:0007669"/>
    <property type="project" value="UniProtKB-KW"/>
</dbReference>
<protein>
    <submittedName>
        <fullName evidence="3">NAD(P)-binding protein</fullName>
    </submittedName>
</protein>
<accession>A0A194WTA9</accession>
<dbReference type="STRING" id="149040.A0A194WTA9"/>
<evidence type="ECO:0000256" key="2">
    <source>
        <dbReference type="ARBA" id="ARBA00023002"/>
    </source>
</evidence>
<sequence>AWAIVTGLTDGIGLNYVRELAELGFNIVVHGRNAKKLDQVHHDLKYSYPHLQFRALLLEASTSDLKSVNAAVDGIRDLHVTVLINNVGTAAKNDGPFLEPFVQTSAEDVDLLINVNARFPMQFTRAVLPLLLAHGGPALIMTLGSMTEYGIPYLLSYSCLKSFDLAFSRAL</sequence>
<dbReference type="Pfam" id="PF00106">
    <property type="entry name" value="adh_short"/>
    <property type="match status" value="1"/>
</dbReference>
<dbReference type="EMBL" id="KQ947427">
    <property type="protein sequence ID" value="KUJ11193.1"/>
    <property type="molecule type" value="Genomic_DNA"/>
</dbReference>